<protein>
    <submittedName>
        <fullName evidence="2 3">ORF3 protein</fullName>
    </submittedName>
</protein>
<evidence type="ECO:0000313" key="2">
    <source>
        <dbReference type="EMBL" id="BAO57188.1"/>
    </source>
</evidence>
<reference evidence="4" key="3">
    <citation type="submission" date="2015-05" db="EMBL/GenBank/DDBJ databases">
        <authorList>
            <person name="Wang D.B."/>
            <person name="Wang M."/>
        </authorList>
    </citation>
    <scope>NUCLEOTIDE SEQUENCE</scope>
    <source>
        <strain evidence="4">SF4370</strain>
    </source>
</reference>
<dbReference type="Proteomes" id="UP000116788">
    <property type="component" value="Segment"/>
</dbReference>
<proteinExistence type="predicted"/>
<dbReference type="EMBL" id="LC057247">
    <property type="protein sequence ID" value="BAT70061.1"/>
    <property type="molecule type" value="Genomic_RNA"/>
</dbReference>
<dbReference type="EMBL" id="AB890001">
    <property type="protein sequence ID" value="BAO57188.1"/>
    <property type="molecule type" value="Genomic_RNA"/>
</dbReference>
<dbReference type="Proteomes" id="UP000173509">
    <property type="component" value="Genome"/>
</dbReference>
<evidence type="ECO:0000313" key="6">
    <source>
        <dbReference type="Proteomes" id="UP000173509"/>
    </source>
</evidence>
<reference evidence="5 6" key="2">
    <citation type="journal article" date="2014" name="Emerg. Infect. Dis.">
        <title>Complete genome of hepatitis E virus from laboratory ferrets.</title>
        <authorList>
            <person name="Li T.C."/>
            <person name="Yang T."/>
            <person name="Ami Y."/>
            <person name="Suzaki Y."/>
            <person name="Shirakura M."/>
            <person name="Kishida N."/>
            <person name="Asanuma H."/>
            <person name="Takeda N."/>
            <person name="Takaji W."/>
        </authorList>
    </citation>
    <scope>NUCLEOTIDE SEQUENCE [LARGE SCALE GENOMIC DNA]</scope>
    <source>
        <strain evidence="3">HEV-4342</strain>
        <strain evidence="2">HEV-4351</strain>
    </source>
</reference>
<evidence type="ECO:0000313" key="5">
    <source>
        <dbReference type="Proteomes" id="UP000124563"/>
    </source>
</evidence>
<sequence length="108" mass="11045">MCSRCVLFSCSCFCCSCRCCSPPQCTPQVQGGARAIGEVPGPTPSAPAPTAYPLHPPELMLGPIGCPPQTLSPLSCLACPHSGAPGQTAPVQNVNPGIPAFPMPGNRR</sequence>
<feature type="region of interest" description="Disordered" evidence="1">
    <location>
        <begin position="85"/>
        <end position="108"/>
    </location>
</feature>
<accession>A0A060NB77</accession>
<dbReference type="EMBL" id="AB890374">
    <property type="protein sequence ID" value="BAO57192.1"/>
    <property type="molecule type" value="Genomic_RNA"/>
</dbReference>
<reference evidence="4" key="4">
    <citation type="journal article" date="2016" name="Virus Res.">
        <title>Production of infectious ferret hepatitis E virus in a human hepatocarcinoma cell line PLC/PRF/5.</title>
        <authorList>
            <person name="Li T.-C."/>
            <person name="Yoshizaki S."/>
            <person name="Yang T."/>
            <person name="Kataoka M."/>
            <person name="Nakamura T."/>
            <person name="Ami Y."/>
            <person name="Yuriko S."/>
            <person name="Takeda N."/>
            <person name="Wakita T."/>
        </authorList>
    </citation>
    <scope>NUCLEOTIDE SEQUENCE [LARGE SCALE GENOMIC DNA]</scope>
    <source>
        <strain evidence="4">SF4370</strain>
    </source>
</reference>
<organism evidence="3 5">
    <name type="scientific">Ferret hepatitis E virus</name>
    <dbReference type="NCBI Taxonomy" id="1213422"/>
    <lineage>
        <taxon>Viruses</taxon>
        <taxon>Riboviria</taxon>
        <taxon>Orthornavirae</taxon>
        <taxon>Kitrinoviricota</taxon>
        <taxon>Alsuviricetes</taxon>
        <taxon>Hepelivirales</taxon>
        <taxon>Hepeviridae</taxon>
        <taxon>Orthohepevirinae</taxon>
        <taxon>Rocahepevirus</taxon>
        <taxon>Rocahepevirus ratti</taxon>
    </lineage>
</organism>
<name>A0A060NB77_9VIRU</name>
<evidence type="ECO:0000313" key="4">
    <source>
        <dbReference type="EMBL" id="BAT70061.1"/>
    </source>
</evidence>
<evidence type="ECO:0000313" key="3">
    <source>
        <dbReference type="EMBL" id="BAO57192.1"/>
    </source>
</evidence>
<evidence type="ECO:0000256" key="1">
    <source>
        <dbReference type="SAM" id="MobiDB-lite"/>
    </source>
</evidence>
<accession>A0A0S3QNZ6</accession>
<dbReference type="Proteomes" id="UP000124563">
    <property type="component" value="Genome"/>
</dbReference>
<reference evidence="3" key="1">
    <citation type="submission" date="2013-11" db="EMBL/GenBank/DDBJ databases">
        <authorList>
            <person name="Li T."/>
        </authorList>
    </citation>
    <scope>NUCLEOTIDE SEQUENCE</scope>
    <source>
        <strain evidence="3">HEV-4342</strain>
        <strain evidence="2">HEV-4351</strain>
    </source>
</reference>